<dbReference type="AlphaFoldDB" id="A0A2A5T4G7"/>
<gene>
    <name evidence="2" type="ORF">BTN49_1054</name>
</gene>
<dbReference type="Proteomes" id="UP000219020">
    <property type="component" value="Unassembled WGS sequence"/>
</dbReference>
<evidence type="ECO:0000313" key="3">
    <source>
        <dbReference type="Proteomes" id="UP000219020"/>
    </source>
</evidence>
<evidence type="ECO:0000313" key="2">
    <source>
        <dbReference type="EMBL" id="PCS23062.1"/>
    </source>
</evidence>
<comment type="caution">
    <text evidence="2">The sequence shown here is derived from an EMBL/GenBank/DDBJ whole genome shotgun (WGS) entry which is preliminary data.</text>
</comment>
<name>A0A2A5T4G7_9GAMM</name>
<keyword evidence="3" id="KW-1185">Reference proteome</keyword>
<keyword evidence="1" id="KW-0812">Transmembrane</keyword>
<protein>
    <submittedName>
        <fullName evidence="2">Uncharacterized protein</fullName>
    </submittedName>
</protein>
<evidence type="ECO:0000256" key="1">
    <source>
        <dbReference type="SAM" id="Phobius"/>
    </source>
</evidence>
<reference evidence="3" key="1">
    <citation type="submission" date="2017-04" db="EMBL/GenBank/DDBJ databases">
        <title>Genome evolution of the luminous symbionts of deep sea anglerfish.</title>
        <authorList>
            <person name="Hendry T.A."/>
        </authorList>
    </citation>
    <scope>NUCLEOTIDE SEQUENCE [LARGE SCALE GENOMIC DNA]</scope>
</reference>
<organism evidence="2 3">
    <name type="scientific">Candidatus Enterovibrio escicola</name>
    <dbReference type="NCBI Taxonomy" id="1927127"/>
    <lineage>
        <taxon>Bacteria</taxon>
        <taxon>Pseudomonadati</taxon>
        <taxon>Pseudomonadota</taxon>
        <taxon>Gammaproteobacteria</taxon>
        <taxon>Vibrionales</taxon>
        <taxon>Vibrionaceae</taxon>
        <taxon>Enterovibrio</taxon>
    </lineage>
</organism>
<sequence>MYTAKVNGNRVNMVRKIGVSGTNCILPLMCLLMSISL</sequence>
<feature type="transmembrane region" description="Helical" evidence="1">
    <location>
        <begin position="17"/>
        <end position="35"/>
    </location>
</feature>
<keyword evidence="1" id="KW-1133">Transmembrane helix</keyword>
<dbReference type="EMBL" id="NBYY01000011">
    <property type="protein sequence ID" value="PCS23062.1"/>
    <property type="molecule type" value="Genomic_DNA"/>
</dbReference>
<keyword evidence="1" id="KW-0472">Membrane</keyword>
<accession>A0A2A5T4G7</accession>
<proteinExistence type="predicted"/>